<protein>
    <submittedName>
        <fullName evidence="1">Uncharacterized protein</fullName>
    </submittedName>
</protein>
<dbReference type="Proteomes" id="UP001417504">
    <property type="component" value="Unassembled WGS sequence"/>
</dbReference>
<organism evidence="1 2">
    <name type="scientific">Stephania japonica</name>
    <dbReference type="NCBI Taxonomy" id="461633"/>
    <lineage>
        <taxon>Eukaryota</taxon>
        <taxon>Viridiplantae</taxon>
        <taxon>Streptophyta</taxon>
        <taxon>Embryophyta</taxon>
        <taxon>Tracheophyta</taxon>
        <taxon>Spermatophyta</taxon>
        <taxon>Magnoliopsida</taxon>
        <taxon>Ranunculales</taxon>
        <taxon>Menispermaceae</taxon>
        <taxon>Menispermoideae</taxon>
        <taxon>Cissampelideae</taxon>
        <taxon>Stephania</taxon>
    </lineage>
</organism>
<keyword evidence="2" id="KW-1185">Reference proteome</keyword>
<dbReference type="AlphaFoldDB" id="A0AAP0K4N5"/>
<dbReference type="EMBL" id="JBBNAE010000002">
    <property type="protein sequence ID" value="KAK9144662.1"/>
    <property type="molecule type" value="Genomic_DNA"/>
</dbReference>
<evidence type="ECO:0000313" key="2">
    <source>
        <dbReference type="Proteomes" id="UP001417504"/>
    </source>
</evidence>
<gene>
    <name evidence="1" type="ORF">Sjap_004565</name>
</gene>
<evidence type="ECO:0000313" key="1">
    <source>
        <dbReference type="EMBL" id="KAK9144662.1"/>
    </source>
</evidence>
<reference evidence="1 2" key="1">
    <citation type="submission" date="2024-01" db="EMBL/GenBank/DDBJ databases">
        <title>Genome assemblies of Stephania.</title>
        <authorList>
            <person name="Yang L."/>
        </authorList>
    </citation>
    <scope>NUCLEOTIDE SEQUENCE [LARGE SCALE GENOMIC DNA]</scope>
    <source>
        <strain evidence="1">QJT</strain>
        <tissue evidence="1">Leaf</tissue>
    </source>
</reference>
<proteinExistence type="predicted"/>
<sequence length="77" mass="8947">MKKLISMVSDNPYLYLFRSLRSTEILENHFVEIVSNVNMPSISQVVAIWTDDDLCSRPVKRDILVYNHSGATRYSRI</sequence>
<accession>A0AAP0K4N5</accession>
<name>A0AAP0K4N5_9MAGN</name>
<comment type="caution">
    <text evidence="1">The sequence shown here is derived from an EMBL/GenBank/DDBJ whole genome shotgun (WGS) entry which is preliminary data.</text>
</comment>